<evidence type="ECO:0000259" key="3">
    <source>
        <dbReference type="PROSITE" id="PS50943"/>
    </source>
</evidence>
<dbReference type="Pfam" id="PF00717">
    <property type="entry name" value="Peptidase_S24"/>
    <property type="match status" value="1"/>
</dbReference>
<organism evidence="4 5">
    <name type="scientific">Chryseobacterium rhizoplanae</name>
    <dbReference type="NCBI Taxonomy" id="1609531"/>
    <lineage>
        <taxon>Bacteria</taxon>
        <taxon>Pseudomonadati</taxon>
        <taxon>Bacteroidota</taxon>
        <taxon>Flavobacteriia</taxon>
        <taxon>Flavobacteriales</taxon>
        <taxon>Weeksellaceae</taxon>
        <taxon>Chryseobacterium group</taxon>
        <taxon>Chryseobacterium</taxon>
    </lineage>
</organism>
<dbReference type="Pfam" id="PF01381">
    <property type="entry name" value="HTH_3"/>
    <property type="match status" value="1"/>
</dbReference>
<keyword evidence="5" id="KW-1185">Reference proteome</keyword>
<dbReference type="CDD" id="cd00093">
    <property type="entry name" value="HTH_XRE"/>
    <property type="match status" value="1"/>
</dbReference>
<dbReference type="InterPro" id="IPR001387">
    <property type="entry name" value="Cro/C1-type_HTH"/>
</dbReference>
<dbReference type="InterPro" id="IPR039418">
    <property type="entry name" value="LexA-like"/>
</dbReference>
<keyword evidence="2" id="KW-0812">Transmembrane</keyword>
<evidence type="ECO:0000313" key="5">
    <source>
        <dbReference type="Proteomes" id="UP000316916"/>
    </source>
</evidence>
<dbReference type="InterPro" id="IPR015927">
    <property type="entry name" value="Peptidase_S24_S26A/B/C"/>
</dbReference>
<feature type="transmembrane region" description="Helical" evidence="2">
    <location>
        <begin position="20"/>
        <end position="40"/>
    </location>
</feature>
<proteinExistence type="predicted"/>
<keyword evidence="2" id="KW-1133">Transmembrane helix</keyword>
<dbReference type="InterPro" id="IPR036286">
    <property type="entry name" value="LexA/Signal_pep-like_sf"/>
</dbReference>
<dbReference type="Proteomes" id="UP000316916">
    <property type="component" value="Unassembled WGS sequence"/>
</dbReference>
<dbReference type="PANTHER" id="PTHR46558">
    <property type="entry name" value="TRACRIPTIONAL REGULATORY PROTEIN-RELATED-RELATED"/>
    <property type="match status" value="1"/>
</dbReference>
<gene>
    <name evidence="4" type="ORF">SAMN06265171_10411</name>
</gene>
<dbReference type="Gene3D" id="2.10.109.10">
    <property type="entry name" value="Umud Fragment, subunit A"/>
    <property type="match status" value="1"/>
</dbReference>
<sequence>MISQIFLYLVVKPGWVIGNAYKFCIFAYILLSMSIFSNNIRFLRARRKLSQQNVADELMISRVRYSKYENGISEPPIELLVKISKYFHVSIDLMLSVDIQKYPMDDMLKLPDNRIVLPVAVDTHGNDTIEIIPQKASMGYLEGYSDVDYIESLQRIALPFLTNGKYRAFPADGDSMPPFRSGSYIVGKYVEGINDLKQGKTYVFVTLNDGITYKRFKERKENAICVSADNSFYEPYEIPFEEVVEIWQYASGIFPEDFEPGDYESYNFKEMFRELRQDIRDLDKKVSGRRRK</sequence>
<evidence type="ECO:0000256" key="2">
    <source>
        <dbReference type="SAM" id="Phobius"/>
    </source>
</evidence>
<dbReference type="AlphaFoldDB" id="A0A521CYV8"/>
<reference evidence="4 5" key="1">
    <citation type="submission" date="2017-05" db="EMBL/GenBank/DDBJ databases">
        <authorList>
            <person name="Varghese N."/>
            <person name="Submissions S."/>
        </authorList>
    </citation>
    <scope>NUCLEOTIDE SEQUENCE [LARGE SCALE GENOMIC DNA]</scope>
    <source>
        <strain evidence="4 5">DSM 29371</strain>
    </source>
</reference>
<dbReference type="SUPFAM" id="SSF47413">
    <property type="entry name" value="lambda repressor-like DNA-binding domains"/>
    <property type="match status" value="1"/>
</dbReference>
<dbReference type="SMART" id="SM00530">
    <property type="entry name" value="HTH_XRE"/>
    <property type="match status" value="1"/>
</dbReference>
<evidence type="ECO:0000256" key="1">
    <source>
        <dbReference type="ARBA" id="ARBA00023125"/>
    </source>
</evidence>
<accession>A0A521CYV8</accession>
<dbReference type="PANTHER" id="PTHR46558:SF11">
    <property type="entry name" value="HTH-TYPE TRANSCRIPTIONAL REGULATOR XRE"/>
    <property type="match status" value="1"/>
</dbReference>
<keyword evidence="2" id="KW-0472">Membrane</keyword>
<dbReference type="InterPro" id="IPR010982">
    <property type="entry name" value="Lambda_DNA-bd_dom_sf"/>
</dbReference>
<dbReference type="GO" id="GO:0003677">
    <property type="term" value="F:DNA binding"/>
    <property type="evidence" value="ECO:0007669"/>
    <property type="project" value="UniProtKB-KW"/>
</dbReference>
<name>A0A521CYV8_9FLAO</name>
<dbReference type="EMBL" id="FXTC01000004">
    <property type="protein sequence ID" value="SMO64627.1"/>
    <property type="molecule type" value="Genomic_DNA"/>
</dbReference>
<keyword evidence="1" id="KW-0238">DNA-binding</keyword>
<evidence type="ECO:0000313" key="4">
    <source>
        <dbReference type="EMBL" id="SMO64627.1"/>
    </source>
</evidence>
<protein>
    <submittedName>
        <fullName evidence="4">Helix-turn-helix</fullName>
    </submittedName>
</protein>
<dbReference type="CDD" id="cd06529">
    <property type="entry name" value="S24_LexA-like"/>
    <property type="match status" value="1"/>
</dbReference>
<dbReference type="Gene3D" id="1.10.260.40">
    <property type="entry name" value="lambda repressor-like DNA-binding domains"/>
    <property type="match status" value="1"/>
</dbReference>
<dbReference type="PROSITE" id="PS50943">
    <property type="entry name" value="HTH_CROC1"/>
    <property type="match status" value="1"/>
</dbReference>
<dbReference type="SUPFAM" id="SSF51306">
    <property type="entry name" value="LexA/Signal peptidase"/>
    <property type="match status" value="1"/>
</dbReference>
<feature type="domain" description="HTH cro/C1-type" evidence="3">
    <location>
        <begin position="40"/>
        <end position="94"/>
    </location>
</feature>